<dbReference type="AlphaFoldDB" id="A0AAU9D2X9"/>
<geneLocation type="plasmid" evidence="3 4">
    <name>pFA8</name>
</geneLocation>
<feature type="signal peptide" evidence="1">
    <location>
        <begin position="1"/>
        <end position="24"/>
    </location>
</feature>
<proteinExistence type="predicted"/>
<evidence type="ECO:0000313" key="3">
    <source>
        <dbReference type="EMBL" id="BDD12939.1"/>
    </source>
</evidence>
<dbReference type="Proteomes" id="UP001348817">
    <property type="component" value="Plasmid pFA8"/>
</dbReference>
<organism evidence="3 4">
    <name type="scientific">Fulvitalea axinellae</name>
    <dbReference type="NCBI Taxonomy" id="1182444"/>
    <lineage>
        <taxon>Bacteria</taxon>
        <taxon>Pseudomonadati</taxon>
        <taxon>Bacteroidota</taxon>
        <taxon>Cytophagia</taxon>
        <taxon>Cytophagales</taxon>
        <taxon>Persicobacteraceae</taxon>
        <taxon>Fulvitalea</taxon>
    </lineage>
</organism>
<reference evidence="3 4" key="1">
    <citation type="submission" date="2021-12" db="EMBL/GenBank/DDBJ databases">
        <title>Genome sequencing of bacteria with rrn-lacking chromosome and rrn-plasmid.</title>
        <authorList>
            <person name="Anda M."/>
            <person name="Iwasaki W."/>
        </authorList>
    </citation>
    <scope>NUCLEOTIDE SEQUENCE [LARGE SCALE GENOMIC DNA]</scope>
    <source>
        <strain evidence="3 4">DSM 100852</strain>
        <plasmid evidence="3 4">pFA8</plasmid>
    </source>
</reference>
<keyword evidence="4" id="KW-1185">Reference proteome</keyword>
<dbReference type="RefSeq" id="WP_338396112.1">
    <property type="nucleotide sequence ID" value="NZ_AP025322.1"/>
</dbReference>
<name>A0AAU9D2X9_9BACT</name>
<dbReference type="Pfam" id="PF11827">
    <property type="entry name" value="DUF3347"/>
    <property type="match status" value="1"/>
</dbReference>
<dbReference type="PROSITE" id="PS51257">
    <property type="entry name" value="PROKAR_LIPOPROTEIN"/>
    <property type="match status" value="1"/>
</dbReference>
<accession>A0AAU9D2X9</accession>
<feature type="domain" description="DUF3347" evidence="2">
    <location>
        <begin position="56"/>
        <end position="128"/>
    </location>
</feature>
<gene>
    <name evidence="3" type="ORF">FUAX_53710</name>
</gene>
<evidence type="ECO:0000256" key="1">
    <source>
        <dbReference type="SAM" id="SignalP"/>
    </source>
</evidence>
<keyword evidence="3" id="KW-0614">Plasmid</keyword>
<sequence length="178" mass="19395">MNITKRNFLALVIVLVSSVSYGWAQSCCSSGKKCGPSTALAMNHVKATGVSAKGLMGHYLKVKDALVKSDAKLAGAEAKKMQQYVSQNEAKNAKLNKAVKALTGATNLNAQRKAFSELSAVVYDIKKGKSGRQTIYRQYCSMAFNNTGGYWLSAEKQVNNPYFGDRMLHCGRVTEELK</sequence>
<evidence type="ECO:0000313" key="4">
    <source>
        <dbReference type="Proteomes" id="UP001348817"/>
    </source>
</evidence>
<dbReference type="EMBL" id="AP025322">
    <property type="protein sequence ID" value="BDD12939.1"/>
    <property type="molecule type" value="Genomic_DNA"/>
</dbReference>
<evidence type="ECO:0000259" key="2">
    <source>
        <dbReference type="Pfam" id="PF11827"/>
    </source>
</evidence>
<dbReference type="InterPro" id="IPR021782">
    <property type="entry name" value="DUF3347"/>
</dbReference>
<keyword evidence="1" id="KW-0732">Signal</keyword>
<protein>
    <recommendedName>
        <fullName evidence="2">DUF3347 domain-containing protein</fullName>
    </recommendedName>
</protein>
<dbReference type="KEGG" id="fax:FUAX_53710"/>
<feature type="chain" id="PRO_5043728651" description="DUF3347 domain-containing protein" evidence="1">
    <location>
        <begin position="25"/>
        <end position="178"/>
    </location>
</feature>